<evidence type="ECO:0000256" key="1">
    <source>
        <dbReference type="SAM" id="SignalP"/>
    </source>
</evidence>
<dbReference type="EMBL" id="JAFMPM010000005">
    <property type="protein sequence ID" value="MBO0611819.1"/>
    <property type="molecule type" value="Genomic_DNA"/>
</dbReference>
<geneLocation type="plasmid" evidence="2">
    <name>pTfr446</name>
</geneLocation>
<accession>A0A8B0SGQ5</accession>
<dbReference type="Proteomes" id="UP000664466">
    <property type="component" value="Unassembled WGS sequence"/>
</dbReference>
<evidence type="ECO:0000313" key="4">
    <source>
        <dbReference type="Proteomes" id="UP000664466"/>
    </source>
</evidence>
<keyword evidence="1" id="KW-0732">Signal</keyword>
<evidence type="ECO:0000313" key="2">
    <source>
        <dbReference type="EMBL" id="MBO0611819.1"/>
    </source>
</evidence>
<reference evidence="3" key="2">
    <citation type="submission" date="2021-04" db="EMBL/GenBank/DDBJ databases">
        <title>Complete Genome and methylome analysis of Thiothrix fructosivorans ATCC 49748.</title>
        <authorList>
            <person name="Fomenkov A."/>
            <person name="Sun L."/>
            <person name="Vincze T."/>
            <person name="Grabovich M.Y."/>
            <person name="Roberts R.J."/>
        </authorList>
    </citation>
    <scope>NUCLEOTIDE SEQUENCE</scope>
    <source>
        <strain evidence="3">ATCC 49748</strain>
    </source>
</reference>
<feature type="chain" id="PRO_5032441359" description="Secreted protein" evidence="1">
    <location>
        <begin position="25"/>
        <end position="102"/>
    </location>
</feature>
<name>A0A8B0SGQ5_9GAMM</name>
<reference evidence="2 4" key="1">
    <citation type="submission" date="2021-03" db="EMBL/GenBank/DDBJ databases">
        <title>Draft genome and methylome analysis of Thiotrix fructosivoruns ATCC 49748.</title>
        <authorList>
            <person name="Fomenkov A."/>
            <person name="Grabovich M.Y."/>
            <person name="Roberts R.J."/>
        </authorList>
    </citation>
    <scope>NUCLEOTIDE SEQUENCE [LARGE SCALE GENOMIC DNA]</scope>
    <source>
        <strain evidence="2 4">ATCC 49748</strain>
        <plasmid evidence="2">pTfr446</plasmid>
    </source>
</reference>
<dbReference type="PROSITE" id="PS51257">
    <property type="entry name" value="PROKAR_LIPOPROTEIN"/>
    <property type="match status" value="1"/>
</dbReference>
<sequence length="102" mass="10608">MKTIPTIAMTFALALSLSACSATAGSLDTMPSSVVGKSVPTVTPAFYPLERDGAPIPIPVSADHDVSTLEESTSNPPPSMKHMLISFLSEVLVACVNSGNCW</sequence>
<feature type="signal peptide" evidence="1">
    <location>
        <begin position="1"/>
        <end position="24"/>
    </location>
</feature>
<dbReference type="AlphaFoldDB" id="A0A8B0SGQ5"/>
<protein>
    <recommendedName>
        <fullName evidence="5">Secreted protein</fullName>
    </recommendedName>
</protein>
<evidence type="ECO:0000313" key="3">
    <source>
        <dbReference type="EMBL" id="QTX10526.1"/>
    </source>
</evidence>
<dbReference type="EMBL" id="CP072748">
    <property type="protein sequence ID" value="QTX10526.1"/>
    <property type="molecule type" value="Genomic_DNA"/>
</dbReference>
<organism evidence="3">
    <name type="scientific">Thiothrix fructosivorans</name>
    <dbReference type="NCBI Taxonomy" id="111770"/>
    <lineage>
        <taxon>Bacteria</taxon>
        <taxon>Pseudomonadati</taxon>
        <taxon>Pseudomonadota</taxon>
        <taxon>Gammaproteobacteria</taxon>
        <taxon>Thiotrichales</taxon>
        <taxon>Thiotrichaceae</taxon>
        <taxon>Thiothrix</taxon>
    </lineage>
</organism>
<proteinExistence type="predicted"/>
<evidence type="ECO:0008006" key="5">
    <source>
        <dbReference type="Google" id="ProtNLM"/>
    </source>
</evidence>
<keyword evidence="4" id="KW-1185">Reference proteome</keyword>
<gene>
    <name evidence="3" type="ORF">J1836_018465</name>
    <name evidence="2" type="ORF">J1836_02600</name>
</gene>
<keyword evidence="2" id="KW-0614">Plasmid</keyword>
<dbReference type="RefSeq" id="WP_207249332.1">
    <property type="nucleotide sequence ID" value="NZ_JAFMPM010000005.1"/>
</dbReference>